<organism evidence="8 9">
    <name type="scientific">Cadophora malorum</name>
    <dbReference type="NCBI Taxonomy" id="108018"/>
    <lineage>
        <taxon>Eukaryota</taxon>
        <taxon>Fungi</taxon>
        <taxon>Dikarya</taxon>
        <taxon>Ascomycota</taxon>
        <taxon>Pezizomycotina</taxon>
        <taxon>Leotiomycetes</taxon>
        <taxon>Helotiales</taxon>
        <taxon>Ploettnerulaceae</taxon>
        <taxon>Cadophora</taxon>
    </lineage>
</organism>
<evidence type="ECO:0000256" key="3">
    <source>
        <dbReference type="ARBA" id="ARBA00022723"/>
    </source>
</evidence>
<protein>
    <recommendedName>
        <fullName evidence="10">Cytochrome P450</fullName>
    </recommendedName>
</protein>
<dbReference type="InterPro" id="IPR050121">
    <property type="entry name" value="Cytochrome_P450_monoxygenase"/>
</dbReference>
<evidence type="ECO:0008006" key="10">
    <source>
        <dbReference type="Google" id="ProtNLM"/>
    </source>
</evidence>
<dbReference type="InterPro" id="IPR017972">
    <property type="entry name" value="Cyt_P450_CS"/>
</dbReference>
<evidence type="ECO:0000256" key="5">
    <source>
        <dbReference type="PIRSR" id="PIRSR602401-1"/>
    </source>
</evidence>
<dbReference type="GO" id="GO:0004497">
    <property type="term" value="F:monooxygenase activity"/>
    <property type="evidence" value="ECO:0007669"/>
    <property type="project" value="UniProtKB-KW"/>
</dbReference>
<dbReference type="InterPro" id="IPR002401">
    <property type="entry name" value="Cyt_P450_E_grp-I"/>
</dbReference>
<dbReference type="PROSITE" id="PS00086">
    <property type="entry name" value="CYTOCHROME_P450"/>
    <property type="match status" value="1"/>
</dbReference>
<comment type="caution">
    <text evidence="8">The sequence shown here is derived from an EMBL/GenBank/DDBJ whole genome shotgun (WGS) entry which is preliminary data.</text>
</comment>
<comment type="cofactor">
    <cofactor evidence="1 5">
        <name>heme</name>
        <dbReference type="ChEBI" id="CHEBI:30413"/>
    </cofactor>
</comment>
<gene>
    <name evidence="8" type="ORF">IFR04_010835</name>
</gene>
<keyword evidence="7" id="KW-1133">Transmembrane helix</keyword>
<evidence type="ECO:0000256" key="1">
    <source>
        <dbReference type="ARBA" id="ARBA00001971"/>
    </source>
</evidence>
<keyword evidence="6" id="KW-0503">Monooxygenase</keyword>
<name>A0A8H7T719_9HELO</name>
<accession>A0A8H7T719</accession>
<comment type="similarity">
    <text evidence="2 6">Belongs to the cytochrome P450 family.</text>
</comment>
<reference evidence="8" key="1">
    <citation type="submission" date="2021-02" db="EMBL/GenBank/DDBJ databases">
        <title>Genome sequence Cadophora malorum strain M34.</title>
        <authorList>
            <person name="Stefanovic E."/>
            <person name="Vu D."/>
            <person name="Scully C."/>
            <person name="Dijksterhuis J."/>
            <person name="Roader J."/>
            <person name="Houbraken J."/>
        </authorList>
    </citation>
    <scope>NUCLEOTIDE SEQUENCE</scope>
    <source>
        <strain evidence="8">M34</strain>
    </source>
</reference>
<dbReference type="InterPro" id="IPR001128">
    <property type="entry name" value="Cyt_P450"/>
</dbReference>
<dbReference type="GO" id="GO:0016705">
    <property type="term" value="F:oxidoreductase activity, acting on paired donors, with incorporation or reduction of molecular oxygen"/>
    <property type="evidence" value="ECO:0007669"/>
    <property type="project" value="InterPro"/>
</dbReference>
<dbReference type="PRINTS" id="PR00463">
    <property type="entry name" value="EP450I"/>
</dbReference>
<feature type="transmembrane region" description="Helical" evidence="7">
    <location>
        <begin position="242"/>
        <end position="261"/>
    </location>
</feature>
<dbReference type="GO" id="GO:0005506">
    <property type="term" value="F:iron ion binding"/>
    <property type="evidence" value="ECO:0007669"/>
    <property type="project" value="InterPro"/>
</dbReference>
<evidence type="ECO:0000256" key="2">
    <source>
        <dbReference type="ARBA" id="ARBA00010617"/>
    </source>
</evidence>
<dbReference type="Pfam" id="PF00067">
    <property type="entry name" value="p450"/>
    <property type="match status" value="2"/>
</dbReference>
<dbReference type="InterPro" id="IPR036396">
    <property type="entry name" value="Cyt_P450_sf"/>
</dbReference>
<keyword evidence="9" id="KW-1185">Reference proteome</keyword>
<dbReference type="PANTHER" id="PTHR24305:SF166">
    <property type="entry name" value="CYTOCHROME P450 12A4, MITOCHONDRIAL-RELATED"/>
    <property type="match status" value="1"/>
</dbReference>
<feature type="binding site" description="axial binding residue" evidence="5">
    <location>
        <position position="536"/>
    </location>
    <ligand>
        <name>heme</name>
        <dbReference type="ChEBI" id="CHEBI:30413"/>
    </ligand>
    <ligandPart>
        <name>Fe</name>
        <dbReference type="ChEBI" id="CHEBI:18248"/>
    </ligandPart>
</feature>
<keyword evidence="3 5" id="KW-0479">Metal-binding</keyword>
<dbReference type="PRINTS" id="PR00385">
    <property type="entry name" value="P450"/>
</dbReference>
<keyword evidence="4 5" id="KW-0408">Iron</keyword>
<keyword evidence="7" id="KW-0472">Membrane</keyword>
<dbReference type="AlphaFoldDB" id="A0A8H7T719"/>
<evidence type="ECO:0000256" key="4">
    <source>
        <dbReference type="ARBA" id="ARBA00023004"/>
    </source>
</evidence>
<dbReference type="Gene3D" id="1.10.630.10">
    <property type="entry name" value="Cytochrome P450"/>
    <property type="match status" value="1"/>
</dbReference>
<keyword evidence="5 6" id="KW-0349">Heme</keyword>
<evidence type="ECO:0000256" key="6">
    <source>
        <dbReference type="RuleBase" id="RU000461"/>
    </source>
</evidence>
<dbReference type="GO" id="GO:0020037">
    <property type="term" value="F:heme binding"/>
    <property type="evidence" value="ECO:0007669"/>
    <property type="project" value="InterPro"/>
</dbReference>
<dbReference type="PANTHER" id="PTHR24305">
    <property type="entry name" value="CYTOCHROME P450"/>
    <property type="match status" value="1"/>
</dbReference>
<evidence type="ECO:0000313" key="8">
    <source>
        <dbReference type="EMBL" id="KAG4416010.1"/>
    </source>
</evidence>
<evidence type="ECO:0000313" key="9">
    <source>
        <dbReference type="Proteomes" id="UP000664132"/>
    </source>
</evidence>
<sequence length="630" mass="70788">MLLLYVVPPLLLFIFLNNCYSLLKNVRAAQATGIRYVVVPWFNYNSLTSMLLGRTVLRFLNHVLPASSVDSWRQLVTATWPLRLRHAPFTRLGTDTFLTVSPGGIILNTADADLISQVTSRGTDFPKPTHIYRPISIYGTNIVSSEGATWRHHRKLTSPAFSEKNNQLVWKETLDLSQAMVSSWFGTGTSRTTTQVAPDTMRLSLEIIGRAGLGQQMDWDDGNDSQALPMGHTMSFSSSFQFIAHNILALVTIMALPSWFARMLPVKFVQKAYQAYDNWGRYMEEMIESKKRGIRDSTQRSAGDLIGQLLQSDVEKKMTPLTDSEIKGNLFVFIVAGHETSASSLHMAITLLALHPSVQKELQKDLAQILNGRPPLEWDYEKDFPRLLNSMLGAVWNEELRLISPILTVPKMVCARPQRVIIEGTQTDLPANMMMRLCIPSVHVNPKFWPCGPPTNPSNPIFPLDNQANDLEEFKPSRWLLKSSSTHTNHLYQHIIDEGYVSKPSTPITEIPSTHNKLFTPPKGAFIPFSEGQRACLGRRFAQIEILAALAVIFTQYSVELAVDAYASDEEVQAMSKEAKHGVWDKAAEKARESWQGKLKCAITVQLSEEGRVPLRFVRKGDERFFDVGA</sequence>
<proteinExistence type="inferred from homology"/>
<evidence type="ECO:0000256" key="7">
    <source>
        <dbReference type="SAM" id="Phobius"/>
    </source>
</evidence>
<dbReference type="EMBL" id="JAFJYH010000200">
    <property type="protein sequence ID" value="KAG4416010.1"/>
    <property type="molecule type" value="Genomic_DNA"/>
</dbReference>
<keyword evidence="7" id="KW-0812">Transmembrane</keyword>
<dbReference type="OrthoDB" id="1470350at2759"/>
<dbReference type="Proteomes" id="UP000664132">
    <property type="component" value="Unassembled WGS sequence"/>
</dbReference>
<dbReference type="SUPFAM" id="SSF48264">
    <property type="entry name" value="Cytochrome P450"/>
    <property type="match status" value="1"/>
</dbReference>
<keyword evidence="6" id="KW-0560">Oxidoreductase</keyword>